<evidence type="ECO:0000256" key="1">
    <source>
        <dbReference type="SAM" id="MobiDB-lite"/>
    </source>
</evidence>
<accession>A0A0E9N7Q0</accession>
<keyword evidence="3" id="KW-1185">Reference proteome</keyword>
<dbReference type="AlphaFoldDB" id="A0A0E9N7Q0"/>
<dbReference type="EMBL" id="BACD03000001">
    <property type="protein sequence ID" value="GAO45843.1"/>
    <property type="molecule type" value="Genomic_DNA"/>
</dbReference>
<evidence type="ECO:0000313" key="3">
    <source>
        <dbReference type="Proteomes" id="UP000033140"/>
    </source>
</evidence>
<feature type="compositionally biased region" description="Basic residues" evidence="1">
    <location>
        <begin position="1"/>
        <end position="18"/>
    </location>
</feature>
<evidence type="ECO:0000313" key="2">
    <source>
        <dbReference type="EMBL" id="GAO45843.1"/>
    </source>
</evidence>
<dbReference type="Proteomes" id="UP000033140">
    <property type="component" value="Unassembled WGS sequence"/>
</dbReference>
<reference evidence="2 3" key="2">
    <citation type="journal article" date="2014" name="J. Gen. Appl. Microbiol.">
        <title>The early diverging ascomycetous budding yeast Saitoella complicata has three histone deacetylases belonging to the Clr6, Hos2, and Rpd3 lineages.</title>
        <authorList>
            <person name="Nishida H."/>
            <person name="Matsumoto T."/>
            <person name="Kondo S."/>
            <person name="Hamamoto M."/>
            <person name="Yoshikawa H."/>
        </authorList>
    </citation>
    <scope>NUCLEOTIDE SEQUENCE [LARGE SCALE GENOMIC DNA]</scope>
    <source>
        <strain evidence="2 3">NRRL Y-17804</strain>
    </source>
</reference>
<sequence length="114" mass="13076">MMHSRHSQQKRHSNKHNTQHQLGLSDDKRKLRTAFRIRFTGVRPFSSGLLGCFESGRRLILGPVNTLMGMGWGWDGIVYSLYEILQLGSGRIAARVADWSLKSTLHSTVRRREQ</sequence>
<reference evidence="2 3" key="3">
    <citation type="journal article" date="2015" name="Genome Announc.">
        <title>Draft Genome Sequence of the Archiascomycetous Yeast Saitoella complicata.</title>
        <authorList>
            <person name="Yamauchi K."/>
            <person name="Kondo S."/>
            <person name="Hamamoto M."/>
            <person name="Takahashi Y."/>
            <person name="Ogura Y."/>
            <person name="Hayashi T."/>
            <person name="Nishida H."/>
        </authorList>
    </citation>
    <scope>NUCLEOTIDE SEQUENCE [LARGE SCALE GENOMIC DNA]</scope>
    <source>
        <strain evidence="2 3">NRRL Y-17804</strain>
    </source>
</reference>
<protein>
    <submittedName>
        <fullName evidence="2">Uncharacterized protein</fullName>
    </submittedName>
</protein>
<feature type="region of interest" description="Disordered" evidence="1">
    <location>
        <begin position="1"/>
        <end position="26"/>
    </location>
</feature>
<proteinExistence type="predicted"/>
<comment type="caution">
    <text evidence="2">The sequence shown here is derived from an EMBL/GenBank/DDBJ whole genome shotgun (WGS) entry which is preliminary data.</text>
</comment>
<reference evidence="2 3" key="1">
    <citation type="journal article" date="2011" name="J. Gen. Appl. Microbiol.">
        <title>Draft genome sequencing of the enigmatic yeast Saitoella complicata.</title>
        <authorList>
            <person name="Nishida H."/>
            <person name="Hamamoto M."/>
            <person name="Sugiyama J."/>
        </authorList>
    </citation>
    <scope>NUCLEOTIDE SEQUENCE [LARGE SCALE GENOMIC DNA]</scope>
    <source>
        <strain evidence="2 3">NRRL Y-17804</strain>
    </source>
</reference>
<gene>
    <name evidence="2" type="ORF">G7K_0092-t1</name>
</gene>
<organism evidence="2 3">
    <name type="scientific">Saitoella complicata (strain BCRC 22490 / CBS 7301 / JCM 7358 / NBRC 10748 / NRRL Y-17804)</name>
    <dbReference type="NCBI Taxonomy" id="698492"/>
    <lineage>
        <taxon>Eukaryota</taxon>
        <taxon>Fungi</taxon>
        <taxon>Dikarya</taxon>
        <taxon>Ascomycota</taxon>
        <taxon>Taphrinomycotina</taxon>
        <taxon>Taphrinomycotina incertae sedis</taxon>
        <taxon>Saitoella</taxon>
    </lineage>
</organism>
<name>A0A0E9N7Q0_SAICN</name>